<name>A0AAE9ZXM8_9BACT</name>
<feature type="domain" description="N-acetyltransferase" evidence="3">
    <location>
        <begin position="3"/>
        <end position="154"/>
    </location>
</feature>
<dbReference type="SUPFAM" id="SSF55729">
    <property type="entry name" value="Acyl-CoA N-acyltransferases (Nat)"/>
    <property type="match status" value="1"/>
</dbReference>
<keyword evidence="1" id="KW-0808">Transferase</keyword>
<proteinExistence type="predicted"/>
<evidence type="ECO:0000256" key="2">
    <source>
        <dbReference type="ARBA" id="ARBA00023315"/>
    </source>
</evidence>
<keyword evidence="2" id="KW-0012">Acyltransferase</keyword>
<dbReference type="AlphaFoldDB" id="A0AAE9ZXM8"/>
<keyword evidence="5" id="KW-1185">Reference proteome</keyword>
<dbReference type="InterPro" id="IPR016181">
    <property type="entry name" value="Acyl_CoA_acyltransferase"/>
</dbReference>
<dbReference type="Proteomes" id="UP001218638">
    <property type="component" value="Chromosome"/>
</dbReference>
<reference evidence="4" key="1">
    <citation type="submission" date="2023-03" db="EMBL/GenBank/DDBJ databases">
        <title>Lomoglobus Profundus gen. nov., sp. nov., a novel member of the phylum Verrucomicrobia, isolated from deep-marine sediment of South China Sea.</title>
        <authorList>
            <person name="Ahmad T."/>
            <person name="Ishaq S.E."/>
            <person name="Wang F."/>
        </authorList>
    </citation>
    <scope>NUCLEOTIDE SEQUENCE</scope>
    <source>
        <strain evidence="4">LMO-M01</strain>
    </source>
</reference>
<dbReference type="KEGG" id="slom:PXH66_20895"/>
<organism evidence="4 5">
    <name type="scientific">Synoicihabitans lomoniglobus</name>
    <dbReference type="NCBI Taxonomy" id="2909285"/>
    <lineage>
        <taxon>Bacteria</taxon>
        <taxon>Pseudomonadati</taxon>
        <taxon>Verrucomicrobiota</taxon>
        <taxon>Opitutia</taxon>
        <taxon>Opitutales</taxon>
        <taxon>Opitutaceae</taxon>
        <taxon>Synoicihabitans</taxon>
    </lineage>
</organism>
<evidence type="ECO:0000259" key="3">
    <source>
        <dbReference type="PROSITE" id="PS51186"/>
    </source>
</evidence>
<dbReference type="Gene3D" id="3.40.630.30">
    <property type="match status" value="1"/>
</dbReference>
<dbReference type="Pfam" id="PF00583">
    <property type="entry name" value="Acetyltransf_1"/>
    <property type="match status" value="1"/>
</dbReference>
<sequence length="161" mass="18126">MKIEIIDFTPELASHFARLNRAWIEKLFVMEPADLAELDHPERIVSEGGAVLFARAEGEVVGTVALQRWDDETFEVVKMGVSEAWQGHGIGRRLMVAIMAVARTRGVRWLRLETNSALVAANALYRKTGFKPARMQSSLHGYARADVFLEMNLEENDAEQI</sequence>
<dbReference type="InterPro" id="IPR000182">
    <property type="entry name" value="GNAT_dom"/>
</dbReference>
<protein>
    <submittedName>
        <fullName evidence="4">GNAT family N-acetyltransferase</fullName>
    </submittedName>
</protein>
<dbReference type="PANTHER" id="PTHR43877:SF2">
    <property type="entry name" value="AMINOALKYLPHOSPHONATE N-ACETYLTRANSFERASE-RELATED"/>
    <property type="match status" value="1"/>
</dbReference>
<dbReference type="RefSeq" id="WP_330931927.1">
    <property type="nucleotide sequence ID" value="NZ_CP119075.1"/>
</dbReference>
<accession>A0AAE9ZXM8</accession>
<dbReference type="EMBL" id="CP119075">
    <property type="protein sequence ID" value="WED64810.1"/>
    <property type="molecule type" value="Genomic_DNA"/>
</dbReference>
<dbReference type="GO" id="GO:0016747">
    <property type="term" value="F:acyltransferase activity, transferring groups other than amino-acyl groups"/>
    <property type="evidence" value="ECO:0007669"/>
    <property type="project" value="InterPro"/>
</dbReference>
<evidence type="ECO:0000256" key="1">
    <source>
        <dbReference type="ARBA" id="ARBA00022679"/>
    </source>
</evidence>
<dbReference type="PANTHER" id="PTHR43877">
    <property type="entry name" value="AMINOALKYLPHOSPHONATE N-ACETYLTRANSFERASE-RELATED-RELATED"/>
    <property type="match status" value="1"/>
</dbReference>
<evidence type="ECO:0000313" key="5">
    <source>
        <dbReference type="Proteomes" id="UP001218638"/>
    </source>
</evidence>
<dbReference type="PROSITE" id="PS51186">
    <property type="entry name" value="GNAT"/>
    <property type="match status" value="1"/>
</dbReference>
<gene>
    <name evidence="4" type="ORF">PXH66_20895</name>
</gene>
<evidence type="ECO:0000313" key="4">
    <source>
        <dbReference type="EMBL" id="WED64810.1"/>
    </source>
</evidence>
<dbReference type="InterPro" id="IPR050832">
    <property type="entry name" value="Bact_Acetyltransf"/>
</dbReference>
<dbReference type="CDD" id="cd04301">
    <property type="entry name" value="NAT_SF"/>
    <property type="match status" value="1"/>
</dbReference>